<keyword evidence="4" id="KW-1185">Reference proteome</keyword>
<gene>
    <name evidence="3" type="ORF">GCM10010251_21790</name>
</gene>
<protein>
    <recommendedName>
        <fullName evidence="2">Core-binding (CB) domain-containing protein</fullName>
    </recommendedName>
</protein>
<keyword evidence="1" id="KW-0238">DNA-binding</keyword>
<dbReference type="RefSeq" id="WP_189934810.1">
    <property type="nucleotide sequence ID" value="NZ_BMSX01000004.1"/>
</dbReference>
<evidence type="ECO:0000313" key="4">
    <source>
        <dbReference type="Proteomes" id="UP000658320"/>
    </source>
</evidence>
<dbReference type="SUPFAM" id="SSF56349">
    <property type="entry name" value="DNA breaking-rejoining enzymes"/>
    <property type="match status" value="1"/>
</dbReference>
<feature type="domain" description="Core-binding (CB)" evidence="2">
    <location>
        <begin position="5"/>
        <end position="100"/>
    </location>
</feature>
<dbReference type="AlphaFoldDB" id="A0A918C542"/>
<comment type="caution">
    <text evidence="3">The sequence shown here is derived from an EMBL/GenBank/DDBJ whole genome shotgun (WGS) entry which is preliminary data.</text>
</comment>
<dbReference type="InterPro" id="IPR044068">
    <property type="entry name" value="CB"/>
</dbReference>
<proteinExistence type="predicted"/>
<accession>A0A918C542</accession>
<name>A0A918C542_9ACTN</name>
<sequence>MGSDPSLTYAFDRVQDTWQTMATRGEFTEQTLDKFGLLLKRCERYMQLRGAVVLGDVTADLAEDFVTARGRSRHGRVTDSAAATMRLRRSVVRTAYRTLRELGLSDADPARDIVLPARAIGGVRPLAEDEVIDLRHRASFVTRPSRHGAAAALALAGGHSGEIGHIRVRDLDVNHRRVRMHGSTKVDARWCPLDDWGLNVLTSRAEFVSARQLRKESAPNARLAVSDRHGSDAYLQARACVALGDLLRRIGLGDEEDVKPSSITAWAAVAEFERTGRIEDAARRLGLRSLDRAAAVVGYTWRTSSAEDGQEAVGA</sequence>
<evidence type="ECO:0000256" key="1">
    <source>
        <dbReference type="PROSITE-ProRule" id="PRU01248"/>
    </source>
</evidence>
<dbReference type="InterPro" id="IPR011010">
    <property type="entry name" value="DNA_brk_join_enz"/>
</dbReference>
<dbReference type="Proteomes" id="UP000658320">
    <property type="component" value="Unassembled WGS sequence"/>
</dbReference>
<reference evidence="3" key="2">
    <citation type="submission" date="2020-09" db="EMBL/GenBank/DDBJ databases">
        <authorList>
            <person name="Sun Q."/>
            <person name="Ohkuma M."/>
        </authorList>
    </citation>
    <scope>NUCLEOTIDE SEQUENCE</scope>
    <source>
        <strain evidence="3">JCM 4346</strain>
    </source>
</reference>
<dbReference type="GO" id="GO:0003677">
    <property type="term" value="F:DNA binding"/>
    <property type="evidence" value="ECO:0007669"/>
    <property type="project" value="UniProtKB-UniRule"/>
</dbReference>
<evidence type="ECO:0000313" key="3">
    <source>
        <dbReference type="EMBL" id="GGR05741.1"/>
    </source>
</evidence>
<dbReference type="EMBL" id="BMSX01000004">
    <property type="protein sequence ID" value="GGR05741.1"/>
    <property type="molecule type" value="Genomic_DNA"/>
</dbReference>
<reference evidence="3" key="1">
    <citation type="journal article" date="2014" name="Int. J. Syst. Evol. Microbiol.">
        <title>Complete genome sequence of Corynebacterium casei LMG S-19264T (=DSM 44701T), isolated from a smear-ripened cheese.</title>
        <authorList>
            <consortium name="US DOE Joint Genome Institute (JGI-PGF)"/>
            <person name="Walter F."/>
            <person name="Albersmeier A."/>
            <person name="Kalinowski J."/>
            <person name="Ruckert C."/>
        </authorList>
    </citation>
    <scope>NUCLEOTIDE SEQUENCE</scope>
    <source>
        <strain evidence="3">JCM 4346</strain>
    </source>
</reference>
<organism evidence="3 4">
    <name type="scientific">Streptomyces aurantiogriseus</name>
    <dbReference type="NCBI Taxonomy" id="66870"/>
    <lineage>
        <taxon>Bacteria</taxon>
        <taxon>Bacillati</taxon>
        <taxon>Actinomycetota</taxon>
        <taxon>Actinomycetes</taxon>
        <taxon>Kitasatosporales</taxon>
        <taxon>Streptomycetaceae</taxon>
        <taxon>Streptomyces</taxon>
    </lineage>
</organism>
<evidence type="ECO:0000259" key="2">
    <source>
        <dbReference type="PROSITE" id="PS51900"/>
    </source>
</evidence>
<dbReference type="PROSITE" id="PS51900">
    <property type="entry name" value="CB"/>
    <property type="match status" value="1"/>
</dbReference>